<dbReference type="AlphaFoldDB" id="A0A323URS3"/>
<feature type="region of interest" description="Disordered" evidence="1">
    <location>
        <begin position="24"/>
        <end position="50"/>
    </location>
</feature>
<dbReference type="Proteomes" id="UP000248259">
    <property type="component" value="Unassembled WGS sequence"/>
</dbReference>
<keyword evidence="3" id="KW-1185">Reference proteome</keyword>
<proteinExistence type="predicted"/>
<evidence type="ECO:0000256" key="1">
    <source>
        <dbReference type="SAM" id="MobiDB-lite"/>
    </source>
</evidence>
<evidence type="ECO:0000313" key="2">
    <source>
        <dbReference type="EMBL" id="PZA14703.1"/>
    </source>
</evidence>
<dbReference type="OrthoDB" id="8527375at2"/>
<organism evidence="2 3">
    <name type="scientific">Parazoarcus communis SWub3 = DSM 12120</name>
    <dbReference type="NCBI Taxonomy" id="1121029"/>
    <lineage>
        <taxon>Bacteria</taxon>
        <taxon>Pseudomonadati</taxon>
        <taxon>Pseudomonadota</taxon>
        <taxon>Betaproteobacteria</taxon>
        <taxon>Rhodocyclales</taxon>
        <taxon>Zoogloeaceae</taxon>
        <taxon>Parazoarcus</taxon>
    </lineage>
</organism>
<comment type="caution">
    <text evidence="2">The sequence shown here is derived from an EMBL/GenBank/DDBJ whole genome shotgun (WGS) entry which is preliminary data.</text>
</comment>
<evidence type="ECO:0000313" key="3">
    <source>
        <dbReference type="Proteomes" id="UP000248259"/>
    </source>
</evidence>
<accession>A0A323URS3</accession>
<dbReference type="EMBL" id="QKOE01000024">
    <property type="protein sequence ID" value="PZA14703.1"/>
    <property type="molecule type" value="Genomic_DNA"/>
</dbReference>
<gene>
    <name evidence="2" type="ORF">DNK49_20625</name>
</gene>
<protein>
    <submittedName>
        <fullName evidence="2">Uncharacterized protein</fullName>
    </submittedName>
</protein>
<name>A0A323URS3_9RHOO</name>
<sequence length="79" mass="8752">MRLIAELRRCPTCQRWAGSRRIGDDGHQVELDPAQPRGNCTEGPWHGSSRGPRNACGQWLKWECIAPPVTDDCSAPPKA</sequence>
<reference evidence="2 3" key="1">
    <citation type="submission" date="2018-06" db="EMBL/GenBank/DDBJ databases">
        <title>Azoarcus communis strain SWub3 genome.</title>
        <authorList>
            <person name="Zorraquino Salvo V."/>
            <person name="Toubiana D."/>
            <person name="Blumwald E."/>
        </authorList>
    </citation>
    <scope>NUCLEOTIDE SEQUENCE [LARGE SCALE GENOMIC DNA]</scope>
    <source>
        <strain evidence="2 3">SWub3</strain>
    </source>
</reference>